<feature type="domain" description="GST N-terminal" evidence="5">
    <location>
        <begin position="8"/>
        <end position="87"/>
    </location>
</feature>
<dbReference type="InterPro" id="IPR036282">
    <property type="entry name" value="Glutathione-S-Trfase_C_sf"/>
</dbReference>
<evidence type="ECO:0000313" key="7">
    <source>
        <dbReference type="EMBL" id="KAG6423980.1"/>
    </source>
</evidence>
<dbReference type="PANTHER" id="PTHR11260">
    <property type="entry name" value="GLUTATHIONE S-TRANSFERASE, GST, SUPERFAMILY, GST DOMAIN CONTAINING"/>
    <property type="match status" value="1"/>
</dbReference>
<dbReference type="GO" id="GO:0006749">
    <property type="term" value="P:glutathione metabolic process"/>
    <property type="evidence" value="ECO:0007669"/>
    <property type="project" value="InterPro"/>
</dbReference>
<dbReference type="InterPro" id="IPR045073">
    <property type="entry name" value="Omega/Tau-like"/>
</dbReference>
<dbReference type="Pfam" id="PF02798">
    <property type="entry name" value="GST_N"/>
    <property type="match status" value="1"/>
</dbReference>
<dbReference type="GO" id="GO:0004364">
    <property type="term" value="F:glutathione transferase activity"/>
    <property type="evidence" value="ECO:0007669"/>
    <property type="project" value="UniProtKB-EC"/>
</dbReference>
<keyword evidence="8" id="KW-1185">Reference proteome</keyword>
<comment type="similarity">
    <text evidence="4">Belongs to the GST superfamily.</text>
</comment>
<reference evidence="7" key="1">
    <citation type="submission" date="2018-01" db="EMBL/GenBank/DDBJ databases">
        <authorList>
            <person name="Mao J.F."/>
        </authorList>
    </citation>
    <scope>NUCLEOTIDE SEQUENCE</scope>
    <source>
        <strain evidence="7">Huo1</strain>
        <tissue evidence="7">Leaf</tissue>
    </source>
</reference>
<dbReference type="InterPro" id="IPR004046">
    <property type="entry name" value="GST_C"/>
</dbReference>
<evidence type="ECO:0000256" key="2">
    <source>
        <dbReference type="ARBA" id="ARBA00022679"/>
    </source>
</evidence>
<dbReference type="CDD" id="cd03058">
    <property type="entry name" value="GST_N_Tau"/>
    <property type="match status" value="1"/>
</dbReference>
<accession>A0A8X8Y5I2</accession>
<dbReference type="FunFam" id="1.20.1050.10:FF:000012">
    <property type="entry name" value="Tau class glutathione S-transferase"/>
    <property type="match status" value="1"/>
</dbReference>
<evidence type="ECO:0000256" key="1">
    <source>
        <dbReference type="ARBA" id="ARBA00012452"/>
    </source>
</evidence>
<dbReference type="CDD" id="cd03185">
    <property type="entry name" value="GST_C_Tau"/>
    <property type="match status" value="1"/>
</dbReference>
<dbReference type="Gene3D" id="1.20.1050.10">
    <property type="match status" value="1"/>
</dbReference>
<evidence type="ECO:0000313" key="8">
    <source>
        <dbReference type="Proteomes" id="UP000298416"/>
    </source>
</evidence>
<evidence type="ECO:0000259" key="5">
    <source>
        <dbReference type="PROSITE" id="PS50404"/>
    </source>
</evidence>
<protein>
    <recommendedName>
        <fullName evidence="1">glutathione transferase</fullName>
        <ecNumber evidence="1">2.5.1.18</ecNumber>
    </recommendedName>
</protein>
<dbReference type="InterPro" id="IPR040079">
    <property type="entry name" value="Glutathione_S-Trfase"/>
</dbReference>
<keyword evidence="2" id="KW-0808">Transferase</keyword>
<gene>
    <name evidence="7" type="ORF">SASPL_114389</name>
</gene>
<dbReference type="PROSITE" id="PS50405">
    <property type="entry name" value="GST_CTER"/>
    <property type="match status" value="1"/>
</dbReference>
<dbReference type="EMBL" id="PNBA02000005">
    <property type="protein sequence ID" value="KAG6423980.1"/>
    <property type="molecule type" value="Genomic_DNA"/>
</dbReference>
<sequence length="226" mass="25827">MEKGNKNKGVQLVGFWVSPFVHRVKWGMKLKGIEFEYIEEDIFNRSPLLSQINPVTGKVPVLVHDGNPLPESSIILEYLDEVWSHAPLLPIDAYQRAQARFWSKFADQKVLESAYLSVCSKGEIQEKAVKDAIGHLETLEEELGGRRFFGGDTIGHVDLMMGFIAYMLPVWEEVAAVTILDALKFPNLAAWRSNFVDHPAIKGDLPSKDEVFTYFQWRREVHLQRI</sequence>
<dbReference type="PANTHER" id="PTHR11260:SF614">
    <property type="entry name" value="GLUTATHIONE S-TRANSFERASE"/>
    <property type="match status" value="1"/>
</dbReference>
<name>A0A8X8Y5I2_SALSN</name>
<dbReference type="Pfam" id="PF00043">
    <property type="entry name" value="GST_C"/>
    <property type="match status" value="1"/>
</dbReference>
<dbReference type="Gene3D" id="3.40.30.10">
    <property type="entry name" value="Glutaredoxin"/>
    <property type="match status" value="1"/>
</dbReference>
<evidence type="ECO:0000259" key="6">
    <source>
        <dbReference type="PROSITE" id="PS50405"/>
    </source>
</evidence>
<dbReference type="SFLD" id="SFLDG00358">
    <property type="entry name" value="Main_(cytGST)"/>
    <property type="match status" value="1"/>
</dbReference>
<dbReference type="InterPro" id="IPR036249">
    <property type="entry name" value="Thioredoxin-like_sf"/>
</dbReference>
<dbReference type="AlphaFoldDB" id="A0A8X8Y5I2"/>
<dbReference type="SUPFAM" id="SSF47616">
    <property type="entry name" value="GST C-terminal domain-like"/>
    <property type="match status" value="1"/>
</dbReference>
<dbReference type="SFLD" id="SFLDS00019">
    <property type="entry name" value="Glutathione_Transferase_(cytos"/>
    <property type="match status" value="1"/>
</dbReference>
<dbReference type="InterPro" id="IPR010987">
    <property type="entry name" value="Glutathione-S-Trfase_C-like"/>
</dbReference>
<dbReference type="PROSITE" id="PS50404">
    <property type="entry name" value="GST_NTER"/>
    <property type="match status" value="1"/>
</dbReference>
<dbReference type="InterPro" id="IPR004045">
    <property type="entry name" value="Glutathione_S-Trfase_N"/>
</dbReference>
<dbReference type="OrthoDB" id="202840at2759"/>
<feature type="domain" description="GST C-terminal" evidence="6">
    <location>
        <begin position="92"/>
        <end position="215"/>
    </location>
</feature>
<dbReference type="GO" id="GO:0005737">
    <property type="term" value="C:cytoplasm"/>
    <property type="evidence" value="ECO:0007669"/>
    <property type="project" value="TreeGrafter"/>
</dbReference>
<reference evidence="7" key="2">
    <citation type="submission" date="2020-08" db="EMBL/GenBank/DDBJ databases">
        <title>Plant Genome Project.</title>
        <authorList>
            <person name="Zhang R.-G."/>
        </authorList>
    </citation>
    <scope>NUCLEOTIDE SEQUENCE</scope>
    <source>
        <strain evidence="7">Huo1</strain>
        <tissue evidence="7">Leaf</tissue>
    </source>
</reference>
<evidence type="ECO:0000256" key="3">
    <source>
        <dbReference type="ARBA" id="ARBA00047960"/>
    </source>
</evidence>
<dbReference type="SFLD" id="SFLDG01152">
    <property type="entry name" value="Main.3:_Omega-_and_Tau-like"/>
    <property type="match status" value="1"/>
</dbReference>
<comment type="caution">
    <text evidence="7">The sequence shown here is derived from an EMBL/GenBank/DDBJ whole genome shotgun (WGS) entry which is preliminary data.</text>
</comment>
<organism evidence="7">
    <name type="scientific">Salvia splendens</name>
    <name type="common">Scarlet sage</name>
    <dbReference type="NCBI Taxonomy" id="180675"/>
    <lineage>
        <taxon>Eukaryota</taxon>
        <taxon>Viridiplantae</taxon>
        <taxon>Streptophyta</taxon>
        <taxon>Embryophyta</taxon>
        <taxon>Tracheophyta</taxon>
        <taxon>Spermatophyta</taxon>
        <taxon>Magnoliopsida</taxon>
        <taxon>eudicotyledons</taxon>
        <taxon>Gunneridae</taxon>
        <taxon>Pentapetalae</taxon>
        <taxon>asterids</taxon>
        <taxon>lamiids</taxon>
        <taxon>Lamiales</taxon>
        <taxon>Lamiaceae</taxon>
        <taxon>Nepetoideae</taxon>
        <taxon>Mentheae</taxon>
        <taxon>Salviinae</taxon>
        <taxon>Salvia</taxon>
        <taxon>Salvia subgen. Calosphace</taxon>
        <taxon>core Calosphace</taxon>
    </lineage>
</organism>
<dbReference type="SUPFAM" id="SSF52833">
    <property type="entry name" value="Thioredoxin-like"/>
    <property type="match status" value="1"/>
</dbReference>
<dbReference type="InterPro" id="IPR045074">
    <property type="entry name" value="GST_C_Tau"/>
</dbReference>
<comment type="catalytic activity">
    <reaction evidence="3">
        <text>RX + glutathione = an S-substituted glutathione + a halide anion + H(+)</text>
        <dbReference type="Rhea" id="RHEA:16437"/>
        <dbReference type="ChEBI" id="CHEBI:15378"/>
        <dbReference type="ChEBI" id="CHEBI:16042"/>
        <dbReference type="ChEBI" id="CHEBI:17792"/>
        <dbReference type="ChEBI" id="CHEBI:57925"/>
        <dbReference type="ChEBI" id="CHEBI:90779"/>
        <dbReference type="EC" id="2.5.1.18"/>
    </reaction>
</comment>
<evidence type="ECO:0000256" key="4">
    <source>
        <dbReference type="RuleBase" id="RU003494"/>
    </source>
</evidence>
<proteinExistence type="inferred from homology"/>
<dbReference type="Proteomes" id="UP000298416">
    <property type="component" value="Unassembled WGS sequence"/>
</dbReference>
<dbReference type="EC" id="2.5.1.18" evidence="1"/>